<evidence type="ECO:0000256" key="3">
    <source>
        <dbReference type="ARBA" id="ARBA00022525"/>
    </source>
</evidence>
<evidence type="ECO:0000313" key="5">
    <source>
        <dbReference type="EMBL" id="MBC1175014.1"/>
    </source>
</evidence>
<sequence>MFAHGIEIPSSMMSNLLSCGKDSGITAEDLLNVYKGNFSVLTKFNGCIIDCFTKKIGLLSEDNKLNNEDFKKRVSGLFNAEHSEKLFDECSAKATTTECEASAPSVICSVIYALVTAFS</sequence>
<evidence type="ECO:0000256" key="1">
    <source>
        <dbReference type="ARBA" id="ARBA00004613"/>
    </source>
</evidence>
<dbReference type="InterPro" id="IPR036728">
    <property type="entry name" value="PBP_GOBP_sf"/>
</dbReference>
<reference evidence="6" key="3">
    <citation type="submission" date="2020-05" db="UniProtKB">
        <authorList>
            <consortium name="EnsemblMetazoa"/>
        </authorList>
    </citation>
    <scope>IDENTIFICATION</scope>
    <source>
        <strain evidence="6">Jacobina</strain>
    </source>
</reference>
<dbReference type="EMBL" id="AJWK01000100">
    <property type="status" value="NOT_ANNOTATED_CDS"/>
    <property type="molecule type" value="Genomic_DNA"/>
</dbReference>
<keyword evidence="3" id="KW-0964">Secreted</keyword>
<dbReference type="CDD" id="cd23992">
    <property type="entry name" value="PBP_GOBP"/>
    <property type="match status" value="1"/>
</dbReference>
<protein>
    <submittedName>
        <fullName evidence="5">Putative odorant-binding protein 56e obp obp</fullName>
    </submittedName>
</protein>
<reference evidence="7" key="1">
    <citation type="submission" date="2012-05" db="EMBL/GenBank/DDBJ databases">
        <title>Whole Genome Assembly of Lutzomyia longipalpis.</title>
        <authorList>
            <person name="Richards S."/>
            <person name="Qu C."/>
            <person name="Dillon R."/>
            <person name="Worley K."/>
            <person name="Scherer S."/>
            <person name="Batterton M."/>
            <person name="Taylor A."/>
            <person name="Hawes A."/>
            <person name="Hernandez B."/>
            <person name="Kovar C."/>
            <person name="Mandapat C."/>
            <person name="Pham C."/>
            <person name="Qu C."/>
            <person name="Jing C."/>
            <person name="Bess C."/>
            <person name="Bandaranaike D."/>
            <person name="Ngo D."/>
            <person name="Ongeri F."/>
            <person name="Arias F."/>
            <person name="Lara F."/>
            <person name="Weissenberger G."/>
            <person name="Kamau G."/>
            <person name="Han H."/>
            <person name="Shen H."/>
            <person name="Dinh H."/>
            <person name="Khalil I."/>
            <person name="Jones J."/>
            <person name="Shafer J."/>
            <person name="Jayaseelan J."/>
            <person name="Quiroz J."/>
            <person name="Blankenburg K."/>
            <person name="Nguyen L."/>
            <person name="Jackson L."/>
            <person name="Francisco L."/>
            <person name="Tang L.-Y."/>
            <person name="Pu L.-L."/>
            <person name="Perales L."/>
            <person name="Lorensuhewa L."/>
            <person name="Munidasa M."/>
            <person name="Coyle M."/>
            <person name="Taylor M."/>
            <person name="Puazo M."/>
            <person name="Firestine M."/>
            <person name="Scheel M."/>
            <person name="Javaid M."/>
            <person name="Wang M."/>
            <person name="Li M."/>
            <person name="Tabassum N."/>
            <person name="Saada N."/>
            <person name="Osuji N."/>
            <person name="Aqrawi P."/>
            <person name="Fu Q."/>
            <person name="Thornton R."/>
            <person name="Raj R."/>
            <person name="Goodspeed R."/>
            <person name="Mata R."/>
            <person name="Najjar R."/>
            <person name="Gubbala S."/>
            <person name="Lee S."/>
            <person name="Denson S."/>
            <person name="Patil S."/>
            <person name="Macmil S."/>
            <person name="Qi S."/>
            <person name="Matskevitch T."/>
            <person name="Palculict T."/>
            <person name="Mathew T."/>
            <person name="Vee V."/>
            <person name="Velamala V."/>
            <person name="Korchina V."/>
            <person name="Cai W."/>
            <person name="Liu W."/>
            <person name="Dai W."/>
            <person name="Zou X."/>
            <person name="Zhu Y."/>
            <person name="Zhang Y."/>
            <person name="Wu Y.-Q."/>
            <person name="Xin Y."/>
            <person name="Nazarath L."/>
            <person name="Kovar C."/>
            <person name="Han Y."/>
            <person name="Muzny D."/>
            <person name="Gibbs R."/>
        </authorList>
    </citation>
    <scope>NUCLEOTIDE SEQUENCE [LARGE SCALE GENOMIC DNA]</scope>
    <source>
        <strain evidence="7">Jacobina</strain>
    </source>
</reference>
<dbReference type="EnsemblMetazoa" id="LLOJ000045-RA">
    <property type="protein sequence ID" value="LLOJ000045-PA"/>
    <property type="gene ID" value="LLOJ000045"/>
</dbReference>
<dbReference type="Gene3D" id="1.10.238.20">
    <property type="entry name" value="Pheromone/general odorant binding protein domain"/>
    <property type="match status" value="1"/>
</dbReference>
<evidence type="ECO:0000313" key="7">
    <source>
        <dbReference type="Proteomes" id="UP000092461"/>
    </source>
</evidence>
<dbReference type="GO" id="GO:0005576">
    <property type="term" value="C:extracellular region"/>
    <property type="evidence" value="ECO:0007669"/>
    <property type="project" value="UniProtKB-SubCell"/>
</dbReference>
<reference evidence="5" key="2">
    <citation type="journal article" date="2020" name="BMC">
        <title>Leishmania infection induces a limited differential gene expression in the sand fly midgut.</title>
        <authorList>
            <person name="Coutinho-Abreu I.V."/>
            <person name="Serafim T.D."/>
            <person name="Meneses C."/>
            <person name="Kamhawi S."/>
            <person name="Oliveira F."/>
            <person name="Valenzuela J.G."/>
        </authorList>
    </citation>
    <scope>NUCLEOTIDE SEQUENCE</scope>
    <source>
        <strain evidence="5">Jacobina</strain>
        <tissue evidence="5">Midgut</tissue>
    </source>
</reference>
<dbReference type="InterPro" id="IPR006170">
    <property type="entry name" value="PBP/GOBP"/>
</dbReference>
<dbReference type="EMBL" id="AJWK01000101">
    <property type="status" value="NOT_ANNOTATED_CDS"/>
    <property type="molecule type" value="Genomic_DNA"/>
</dbReference>
<accession>A0A1B0C832</accession>
<proteinExistence type="inferred from homology"/>
<dbReference type="EMBL" id="GITU01006311">
    <property type="protein sequence ID" value="MBC1175014.1"/>
    <property type="molecule type" value="Transcribed_RNA"/>
</dbReference>
<dbReference type="GO" id="GO:0005549">
    <property type="term" value="F:odorant binding"/>
    <property type="evidence" value="ECO:0007669"/>
    <property type="project" value="InterPro"/>
</dbReference>
<dbReference type="Proteomes" id="UP000092461">
    <property type="component" value="Unassembled WGS sequence"/>
</dbReference>
<evidence type="ECO:0000256" key="4">
    <source>
        <dbReference type="ARBA" id="ARBA00022656"/>
    </source>
</evidence>
<dbReference type="GO" id="GO:0090729">
    <property type="term" value="F:toxin activity"/>
    <property type="evidence" value="ECO:0007669"/>
    <property type="project" value="UniProtKB-KW"/>
</dbReference>
<comment type="subcellular location">
    <subcellularLocation>
        <location evidence="1">Secreted</location>
    </subcellularLocation>
</comment>
<evidence type="ECO:0000256" key="2">
    <source>
        <dbReference type="ARBA" id="ARBA00008098"/>
    </source>
</evidence>
<organism evidence="6 7">
    <name type="scientific">Lutzomyia longipalpis</name>
    <name type="common">Sand fly</name>
    <dbReference type="NCBI Taxonomy" id="7200"/>
    <lineage>
        <taxon>Eukaryota</taxon>
        <taxon>Metazoa</taxon>
        <taxon>Ecdysozoa</taxon>
        <taxon>Arthropoda</taxon>
        <taxon>Hexapoda</taxon>
        <taxon>Insecta</taxon>
        <taxon>Pterygota</taxon>
        <taxon>Neoptera</taxon>
        <taxon>Endopterygota</taxon>
        <taxon>Diptera</taxon>
        <taxon>Nematocera</taxon>
        <taxon>Psychodoidea</taxon>
        <taxon>Psychodidae</taxon>
        <taxon>Lutzomyia</taxon>
        <taxon>Lutzomyia</taxon>
    </lineage>
</organism>
<dbReference type="Pfam" id="PF01395">
    <property type="entry name" value="PBP_GOBP"/>
    <property type="match status" value="1"/>
</dbReference>
<dbReference type="SUPFAM" id="SSF47565">
    <property type="entry name" value="Insect pheromone/odorant-binding proteins"/>
    <property type="match status" value="1"/>
</dbReference>
<keyword evidence="4" id="KW-0800">Toxin</keyword>
<dbReference type="VEuPathDB" id="VectorBase:LLOJ000045"/>
<name>A0A1B0C832_LUTLO</name>
<comment type="similarity">
    <text evidence="2">Belongs to the PBP/GOBP family.</text>
</comment>
<dbReference type="AlphaFoldDB" id="A0A1B0C832"/>
<evidence type="ECO:0000313" key="6">
    <source>
        <dbReference type="EnsemblMetazoa" id="LLOJ000045-PA"/>
    </source>
</evidence>
<keyword evidence="7" id="KW-1185">Reference proteome</keyword>